<dbReference type="EMBL" id="AM429450">
    <property type="protein sequence ID" value="CAN80205.1"/>
    <property type="molecule type" value="Genomic_DNA"/>
</dbReference>
<proteinExistence type="predicted"/>
<dbReference type="AlphaFoldDB" id="A5ALA6"/>
<protein>
    <recommendedName>
        <fullName evidence="1">Transposase-associated domain-containing protein</fullName>
    </recommendedName>
</protein>
<dbReference type="PANTHER" id="PTHR10775">
    <property type="entry name" value="OS08G0208400 PROTEIN"/>
    <property type="match status" value="1"/>
</dbReference>
<gene>
    <name evidence="2" type="ORF">VITISV_030061</name>
</gene>
<dbReference type="PANTHER" id="PTHR10775:SF179">
    <property type="entry name" value="TRANSPOSON, EN_SPM-LIKE, TRANSPOSASE-ASSOCIATED DOMAIN PROTEIN"/>
    <property type="match status" value="1"/>
</dbReference>
<evidence type="ECO:0000313" key="2">
    <source>
        <dbReference type="EMBL" id="CAN80205.1"/>
    </source>
</evidence>
<dbReference type="InterPro" id="IPR004242">
    <property type="entry name" value="Transposase_21"/>
</dbReference>
<name>A5ALA6_VITVI</name>
<feature type="domain" description="Transposase-associated" evidence="1">
    <location>
        <begin position="4"/>
        <end position="76"/>
    </location>
</feature>
<reference evidence="2" key="1">
    <citation type="journal article" date="2007" name="PLoS ONE">
        <title>The first genome sequence of an elite grapevine cultivar (Pinot noir Vitis vinifera L.): coping with a highly heterozygous genome.</title>
        <authorList>
            <person name="Velasco R."/>
            <person name="Zharkikh A."/>
            <person name="Troggio M."/>
            <person name="Cartwright D.A."/>
            <person name="Cestaro A."/>
            <person name="Pruss D."/>
            <person name="Pindo M."/>
            <person name="FitzGerald L.M."/>
            <person name="Vezzulli S."/>
            <person name="Reid J."/>
            <person name="Malacarne G."/>
            <person name="Iliev D."/>
            <person name="Coppola G."/>
            <person name="Wardell B."/>
            <person name="Micheletti D."/>
            <person name="Macalma T."/>
            <person name="Facci M."/>
            <person name="Mitchell J.T."/>
            <person name="Perazzolli M."/>
            <person name="Eldredge G."/>
            <person name="Gatto P."/>
            <person name="Oyzerski R."/>
            <person name="Moretto M."/>
            <person name="Gutin N."/>
            <person name="Stefanini M."/>
            <person name="Chen Y."/>
            <person name="Segala C."/>
            <person name="Davenport C."/>
            <person name="Dematte L."/>
            <person name="Mraz A."/>
            <person name="Battilana J."/>
            <person name="Stormo K."/>
            <person name="Costa F."/>
            <person name="Tao Q."/>
            <person name="Si-Ammour A."/>
            <person name="Harkins T."/>
            <person name="Lackey A."/>
            <person name="Perbost C."/>
            <person name="Taillon B."/>
            <person name="Stella A."/>
            <person name="Solovyev V."/>
            <person name="Fawcett J.A."/>
            <person name="Sterck L."/>
            <person name="Vandepoele K."/>
            <person name="Grando S.M."/>
            <person name="Toppo S."/>
            <person name="Moser C."/>
            <person name="Lanchbury J."/>
            <person name="Bogden R."/>
            <person name="Skolnick M."/>
            <person name="Sgaramella V."/>
            <person name="Bhatnagar S.K."/>
            <person name="Fontana P."/>
            <person name="Gutin A."/>
            <person name="Van de Peer Y."/>
            <person name="Salamini F."/>
            <person name="Viola R."/>
        </authorList>
    </citation>
    <scope>NUCLEOTIDE SEQUENCE</scope>
</reference>
<organism evidence="2">
    <name type="scientific">Vitis vinifera</name>
    <name type="common">Grape</name>
    <dbReference type="NCBI Taxonomy" id="29760"/>
    <lineage>
        <taxon>Eukaryota</taxon>
        <taxon>Viridiplantae</taxon>
        <taxon>Streptophyta</taxon>
        <taxon>Embryophyta</taxon>
        <taxon>Tracheophyta</taxon>
        <taxon>Spermatophyta</taxon>
        <taxon>Magnoliopsida</taxon>
        <taxon>eudicotyledons</taxon>
        <taxon>Gunneridae</taxon>
        <taxon>Pentapetalae</taxon>
        <taxon>rosids</taxon>
        <taxon>Vitales</taxon>
        <taxon>Vitaceae</taxon>
        <taxon>Viteae</taxon>
        <taxon>Vitis</taxon>
    </lineage>
</organism>
<dbReference type="Pfam" id="PF02992">
    <property type="entry name" value="Transposase_21"/>
    <property type="match status" value="1"/>
</dbReference>
<sequence length="378" mass="43539">MENRDWMSKDRRLVEYDEGVEKFINFALAHSTNHTSIKCPCLRCGNLLCQTPQVIREHLFFNGIDLSYRVWYWHGEKGPSGGFSNVSQQRYDKCKYNDVADTIDMVNAAQVNCMNDPQVFGRLLEDAEKPLYPGCMKYTKLSALVKLYNLKARYGWSDKGFSELLQLLGDMLPLNNEMSLSMYEAKKTFNALGMEYQKIHACPNDCILYRNQYKDAIACPTCGKSRWKINSEGGKIKKGVPAKVLWKFMMLSLLISGPRQPGKNIDVYLSPLVDDLKTLWEKGVETYDAHLREVFTLKAILLWTINDFPAYGNLAGCIVKGYYACPICGQGTYSKRLKHGRKNSYMGHRRFLPRNHPYRRQKKAFNGEQDFRIPPKIL</sequence>
<accession>A5ALA6</accession>
<dbReference type="Pfam" id="PF13963">
    <property type="entry name" value="Transpos_assoc"/>
    <property type="match status" value="1"/>
</dbReference>
<evidence type="ECO:0000259" key="1">
    <source>
        <dbReference type="Pfam" id="PF13963"/>
    </source>
</evidence>
<dbReference type="InterPro" id="IPR029480">
    <property type="entry name" value="Transpos_assoc"/>
</dbReference>